<dbReference type="InterPro" id="IPR051783">
    <property type="entry name" value="NAD(P)-dependent_oxidoreduct"/>
</dbReference>
<evidence type="ECO:0000259" key="1">
    <source>
        <dbReference type="Pfam" id="PF13460"/>
    </source>
</evidence>
<organism evidence="2 3">
    <name type="scientific">Punctularia strigosozonata (strain HHB-11173)</name>
    <name type="common">White-rot fungus</name>
    <dbReference type="NCBI Taxonomy" id="741275"/>
    <lineage>
        <taxon>Eukaryota</taxon>
        <taxon>Fungi</taxon>
        <taxon>Dikarya</taxon>
        <taxon>Basidiomycota</taxon>
        <taxon>Agaricomycotina</taxon>
        <taxon>Agaricomycetes</taxon>
        <taxon>Corticiales</taxon>
        <taxon>Punctulariaceae</taxon>
        <taxon>Punctularia</taxon>
    </lineage>
</organism>
<evidence type="ECO:0000313" key="2">
    <source>
        <dbReference type="EMBL" id="EIN04821.1"/>
    </source>
</evidence>
<dbReference type="GO" id="GO:0004029">
    <property type="term" value="F:aldehyde dehydrogenase (NAD+) activity"/>
    <property type="evidence" value="ECO:0007669"/>
    <property type="project" value="TreeGrafter"/>
</dbReference>
<keyword evidence="3" id="KW-1185">Reference proteome</keyword>
<proteinExistence type="predicted"/>
<name>R7S5P4_PUNST</name>
<dbReference type="eggNOG" id="KOG1502">
    <property type="taxonomic scope" value="Eukaryota"/>
</dbReference>
<dbReference type="GO" id="GO:0005737">
    <property type="term" value="C:cytoplasm"/>
    <property type="evidence" value="ECO:0007669"/>
    <property type="project" value="TreeGrafter"/>
</dbReference>
<dbReference type="PANTHER" id="PTHR48079">
    <property type="entry name" value="PROTEIN YEEZ"/>
    <property type="match status" value="1"/>
</dbReference>
<dbReference type="Gene3D" id="3.40.50.720">
    <property type="entry name" value="NAD(P)-binding Rossmann-like Domain"/>
    <property type="match status" value="1"/>
</dbReference>
<dbReference type="InterPro" id="IPR036291">
    <property type="entry name" value="NAD(P)-bd_dom_sf"/>
</dbReference>
<accession>R7S5P4</accession>
<dbReference type="HOGENOM" id="CLU_007383_12_1_1"/>
<dbReference type="SUPFAM" id="SSF51735">
    <property type="entry name" value="NAD(P)-binding Rossmann-fold domains"/>
    <property type="match status" value="1"/>
</dbReference>
<dbReference type="RefSeq" id="XP_007387744.1">
    <property type="nucleotide sequence ID" value="XM_007387682.1"/>
</dbReference>
<dbReference type="GeneID" id="18877551"/>
<feature type="domain" description="NAD(P)-binding" evidence="1">
    <location>
        <begin position="13"/>
        <end position="120"/>
    </location>
</feature>
<dbReference type="OrthoDB" id="10262413at2759"/>
<reference evidence="3" key="1">
    <citation type="journal article" date="2012" name="Science">
        <title>The Paleozoic origin of enzymatic lignin decomposition reconstructed from 31 fungal genomes.</title>
        <authorList>
            <person name="Floudas D."/>
            <person name="Binder M."/>
            <person name="Riley R."/>
            <person name="Barry K."/>
            <person name="Blanchette R.A."/>
            <person name="Henrissat B."/>
            <person name="Martinez A.T."/>
            <person name="Otillar R."/>
            <person name="Spatafora J.W."/>
            <person name="Yadav J.S."/>
            <person name="Aerts A."/>
            <person name="Benoit I."/>
            <person name="Boyd A."/>
            <person name="Carlson A."/>
            <person name="Copeland A."/>
            <person name="Coutinho P.M."/>
            <person name="de Vries R.P."/>
            <person name="Ferreira P."/>
            <person name="Findley K."/>
            <person name="Foster B."/>
            <person name="Gaskell J."/>
            <person name="Glotzer D."/>
            <person name="Gorecki P."/>
            <person name="Heitman J."/>
            <person name="Hesse C."/>
            <person name="Hori C."/>
            <person name="Igarashi K."/>
            <person name="Jurgens J.A."/>
            <person name="Kallen N."/>
            <person name="Kersten P."/>
            <person name="Kohler A."/>
            <person name="Kuees U."/>
            <person name="Kumar T.K.A."/>
            <person name="Kuo A."/>
            <person name="LaButti K."/>
            <person name="Larrondo L.F."/>
            <person name="Lindquist E."/>
            <person name="Ling A."/>
            <person name="Lombard V."/>
            <person name="Lucas S."/>
            <person name="Lundell T."/>
            <person name="Martin R."/>
            <person name="McLaughlin D.J."/>
            <person name="Morgenstern I."/>
            <person name="Morin E."/>
            <person name="Murat C."/>
            <person name="Nagy L.G."/>
            <person name="Nolan M."/>
            <person name="Ohm R.A."/>
            <person name="Patyshakuliyeva A."/>
            <person name="Rokas A."/>
            <person name="Ruiz-Duenas F.J."/>
            <person name="Sabat G."/>
            <person name="Salamov A."/>
            <person name="Samejima M."/>
            <person name="Schmutz J."/>
            <person name="Slot J.C."/>
            <person name="St John F."/>
            <person name="Stenlid J."/>
            <person name="Sun H."/>
            <person name="Sun S."/>
            <person name="Syed K."/>
            <person name="Tsang A."/>
            <person name="Wiebenga A."/>
            <person name="Young D."/>
            <person name="Pisabarro A."/>
            <person name="Eastwood D.C."/>
            <person name="Martin F."/>
            <person name="Cullen D."/>
            <person name="Grigoriev I.V."/>
            <person name="Hibbett D.S."/>
        </authorList>
    </citation>
    <scope>NUCLEOTIDE SEQUENCE [LARGE SCALE GENOMIC DNA]</scope>
    <source>
        <strain evidence="3">HHB-11173 SS5</strain>
    </source>
</reference>
<sequence>MSTDPKIQILLTGATGYVGGSVLAKLLEHEKKSAFAITAIVRSADKAKLFAEVEERTGVPITPVQGSHSDAALVASLASQSDVVIAAADVDDLEAARAILGGLRQRYEKTGVKPILLHTSGTAVFCDHAAGLSGDAPVYDDTDLAQLAKVPDSAPHRNVELTVFEADAQGYVETYIISPSTIYGRATGILVDLGIQNPKSQQIPRLARLSVKRGRAGMVGKGLNYWPNVHIDEVADLFMVIFDEARKTKDARNPALGHGREGYYVAANGEHKLYQISQAIGKALVKLGKSDNAEPTTFTDDEVEELGGDVMANVILGGNSRTVARRGKLVGWTPAKTTSDMLASVEEEVKFALEN</sequence>
<dbReference type="OMA" id="RGTHQDF"/>
<dbReference type="Pfam" id="PF13460">
    <property type="entry name" value="NAD_binding_10"/>
    <property type="match status" value="1"/>
</dbReference>
<dbReference type="KEGG" id="psq:PUNSTDRAFT_122569"/>
<dbReference type="EMBL" id="JH687552">
    <property type="protein sequence ID" value="EIN04821.1"/>
    <property type="molecule type" value="Genomic_DNA"/>
</dbReference>
<protein>
    <submittedName>
        <fullName evidence="2">NAD(P)-binding protein</fullName>
    </submittedName>
</protein>
<evidence type="ECO:0000313" key="3">
    <source>
        <dbReference type="Proteomes" id="UP000054196"/>
    </source>
</evidence>
<dbReference type="AlphaFoldDB" id="R7S5P4"/>
<gene>
    <name evidence="2" type="ORF">PUNSTDRAFT_122569</name>
</gene>
<dbReference type="InterPro" id="IPR016040">
    <property type="entry name" value="NAD(P)-bd_dom"/>
</dbReference>
<dbReference type="Proteomes" id="UP000054196">
    <property type="component" value="Unassembled WGS sequence"/>
</dbReference>
<dbReference type="PANTHER" id="PTHR48079:SF6">
    <property type="entry name" value="NAD(P)-BINDING DOMAIN-CONTAINING PROTEIN-RELATED"/>
    <property type="match status" value="1"/>
</dbReference>